<name>A0AA86RMA6_9FABA</name>
<evidence type="ECO:0000313" key="1">
    <source>
        <dbReference type="EMBL" id="CAJ1818646.1"/>
    </source>
</evidence>
<reference evidence="1" key="1">
    <citation type="submission" date="2023-10" db="EMBL/GenBank/DDBJ databases">
        <authorList>
            <person name="Domelevo Entfellner J.-B."/>
        </authorList>
    </citation>
    <scope>NUCLEOTIDE SEQUENCE</scope>
</reference>
<dbReference type="AlphaFoldDB" id="A0AA86RMA6"/>
<dbReference type="Proteomes" id="UP001189624">
    <property type="component" value="Chromosome 1"/>
</dbReference>
<evidence type="ECO:0000313" key="2">
    <source>
        <dbReference type="Proteomes" id="UP001189624"/>
    </source>
</evidence>
<gene>
    <name evidence="1" type="ORF">AYBTSS11_LOCUS1087</name>
</gene>
<sequence>MALLDEDPRKPLTSDQKMKKKGVVVGGALPCNSRLLHISMIISATDYKPWKILQILSCELQEQKFCKLVNE</sequence>
<protein>
    <submittedName>
        <fullName evidence="1">Uncharacterized protein</fullName>
    </submittedName>
</protein>
<proteinExistence type="predicted"/>
<keyword evidence="2" id="KW-1185">Reference proteome</keyword>
<dbReference type="Gramene" id="rna-AYBTSS11_LOCUS1087">
    <property type="protein sequence ID" value="CAJ1818646.1"/>
    <property type="gene ID" value="gene-AYBTSS11_LOCUS1087"/>
</dbReference>
<dbReference type="EMBL" id="OY731398">
    <property type="protein sequence ID" value="CAJ1818646.1"/>
    <property type="molecule type" value="Genomic_DNA"/>
</dbReference>
<organism evidence="1 2">
    <name type="scientific">Sphenostylis stenocarpa</name>
    <dbReference type="NCBI Taxonomy" id="92480"/>
    <lineage>
        <taxon>Eukaryota</taxon>
        <taxon>Viridiplantae</taxon>
        <taxon>Streptophyta</taxon>
        <taxon>Embryophyta</taxon>
        <taxon>Tracheophyta</taxon>
        <taxon>Spermatophyta</taxon>
        <taxon>Magnoliopsida</taxon>
        <taxon>eudicotyledons</taxon>
        <taxon>Gunneridae</taxon>
        <taxon>Pentapetalae</taxon>
        <taxon>rosids</taxon>
        <taxon>fabids</taxon>
        <taxon>Fabales</taxon>
        <taxon>Fabaceae</taxon>
        <taxon>Papilionoideae</taxon>
        <taxon>50 kb inversion clade</taxon>
        <taxon>NPAAA clade</taxon>
        <taxon>indigoferoid/millettioid clade</taxon>
        <taxon>Phaseoleae</taxon>
        <taxon>Sphenostylis</taxon>
    </lineage>
</organism>
<accession>A0AA86RMA6</accession>